<protein>
    <submittedName>
        <fullName evidence="2">Acetyltransferase (GNAT) family protein</fullName>
    </submittedName>
</protein>
<dbReference type="AlphaFoldDB" id="A0A1M6JUU4"/>
<evidence type="ECO:0000313" key="3">
    <source>
        <dbReference type="Proteomes" id="UP000184016"/>
    </source>
</evidence>
<accession>A0A1M6JUU4</accession>
<dbReference type="RefSeq" id="WP_072872575.1">
    <property type="nucleotide sequence ID" value="NZ_FRAF01000001.1"/>
</dbReference>
<dbReference type="InterPro" id="IPR000182">
    <property type="entry name" value="GNAT_dom"/>
</dbReference>
<feature type="domain" description="N-acetyltransferase" evidence="1">
    <location>
        <begin position="8"/>
        <end position="146"/>
    </location>
</feature>
<evidence type="ECO:0000259" key="1">
    <source>
        <dbReference type="PROSITE" id="PS51186"/>
    </source>
</evidence>
<sequence>MNDHLKIKIFSPNEEEDLRWLNQLWQVEWGGEAMVSRGHVFYLHDLHSVMAKDENGYVGAATYRFDMENNCELMSINALSPASGVGTRLLAAVEQEASRRGCRRVWLITSNDNLDALRFYQKRGYRITAVYPGAIDEARCIKPTIPLKGDHDIEIHDEIELEKRLL</sequence>
<reference evidence="3" key="1">
    <citation type="submission" date="2016-11" db="EMBL/GenBank/DDBJ databases">
        <authorList>
            <person name="Varghese N."/>
            <person name="Submissions S."/>
        </authorList>
    </citation>
    <scope>NUCLEOTIDE SEQUENCE [LARGE SCALE GENOMIC DNA]</scope>
    <source>
        <strain evidence="3">USBA-503</strain>
    </source>
</reference>
<dbReference type="InterPro" id="IPR016181">
    <property type="entry name" value="Acyl_CoA_acyltransferase"/>
</dbReference>
<gene>
    <name evidence="2" type="ORF">SAMN05443507_10159</name>
</gene>
<dbReference type="PANTHER" id="PTHR42919">
    <property type="entry name" value="N-ALPHA-ACETYLTRANSFERASE"/>
    <property type="match status" value="1"/>
</dbReference>
<dbReference type="PROSITE" id="PS51186">
    <property type="entry name" value="GNAT"/>
    <property type="match status" value="1"/>
</dbReference>
<dbReference type="SUPFAM" id="SSF55729">
    <property type="entry name" value="Acyl-CoA N-acyltransferases (Nat)"/>
    <property type="match status" value="1"/>
</dbReference>
<dbReference type="InterPro" id="IPR051556">
    <property type="entry name" value="N-term/lysine_N-AcTrnsfr"/>
</dbReference>
<dbReference type="EMBL" id="FRAF01000001">
    <property type="protein sequence ID" value="SHJ50505.1"/>
    <property type="molecule type" value="Genomic_DNA"/>
</dbReference>
<dbReference type="Gene3D" id="3.40.630.30">
    <property type="match status" value="1"/>
</dbReference>
<name>A0A1M6JUU4_9BACL</name>
<dbReference type="PANTHER" id="PTHR42919:SF26">
    <property type="entry name" value="ACETYLTRANSFERASE"/>
    <property type="match status" value="1"/>
</dbReference>
<dbReference type="OrthoDB" id="7365228at2"/>
<dbReference type="Pfam" id="PF00583">
    <property type="entry name" value="Acetyltransf_1"/>
    <property type="match status" value="1"/>
</dbReference>
<proteinExistence type="predicted"/>
<dbReference type="STRING" id="1830138.SAMN05443507_10159"/>
<organism evidence="2 3">
    <name type="scientific">Alicyclobacillus tolerans</name>
    <dbReference type="NCBI Taxonomy" id="90970"/>
    <lineage>
        <taxon>Bacteria</taxon>
        <taxon>Bacillati</taxon>
        <taxon>Bacillota</taxon>
        <taxon>Bacilli</taxon>
        <taxon>Bacillales</taxon>
        <taxon>Alicyclobacillaceae</taxon>
        <taxon>Alicyclobacillus</taxon>
    </lineage>
</organism>
<dbReference type="CDD" id="cd04301">
    <property type="entry name" value="NAT_SF"/>
    <property type="match status" value="1"/>
</dbReference>
<dbReference type="GO" id="GO:0016747">
    <property type="term" value="F:acyltransferase activity, transferring groups other than amino-acyl groups"/>
    <property type="evidence" value="ECO:0007669"/>
    <property type="project" value="InterPro"/>
</dbReference>
<keyword evidence="3" id="KW-1185">Reference proteome</keyword>
<keyword evidence="2" id="KW-0808">Transferase</keyword>
<evidence type="ECO:0000313" key="2">
    <source>
        <dbReference type="EMBL" id="SHJ50505.1"/>
    </source>
</evidence>
<dbReference type="Proteomes" id="UP000184016">
    <property type="component" value="Unassembled WGS sequence"/>
</dbReference>